<dbReference type="PANTHER" id="PTHR30461">
    <property type="entry name" value="DNA-INVERTASE FROM LAMBDOID PROPHAGE"/>
    <property type="match status" value="1"/>
</dbReference>
<dbReference type="SMART" id="SM00857">
    <property type="entry name" value="Resolvase"/>
    <property type="match status" value="1"/>
</dbReference>
<dbReference type="InterPro" id="IPR050639">
    <property type="entry name" value="SSR_resolvase"/>
</dbReference>
<dbReference type="InterPro" id="IPR011109">
    <property type="entry name" value="DNA_bind_recombinase_dom"/>
</dbReference>
<dbReference type="InterPro" id="IPR036162">
    <property type="entry name" value="Resolvase-like_N_sf"/>
</dbReference>
<name>A0ABZ2CLA9_9CAUD</name>
<dbReference type="Proteomes" id="UP001354061">
    <property type="component" value="Segment"/>
</dbReference>
<gene>
    <name evidence="5" type="primary">51</name>
    <name evidence="5" type="ORF">SEA_BERRIE_51</name>
</gene>
<accession>A0ABZ2CLA9</accession>
<evidence type="ECO:0000259" key="4">
    <source>
        <dbReference type="PROSITE" id="PS51737"/>
    </source>
</evidence>
<dbReference type="InterPro" id="IPR025827">
    <property type="entry name" value="Zn_ribbon_recom_dom"/>
</dbReference>
<dbReference type="PANTHER" id="PTHR30461:SF2">
    <property type="entry name" value="SERINE RECOMBINASE PINE-RELATED"/>
    <property type="match status" value="1"/>
</dbReference>
<evidence type="ECO:0000256" key="1">
    <source>
        <dbReference type="ARBA" id="ARBA00023125"/>
    </source>
</evidence>
<feature type="domain" description="Resolvase/invertase-type recombinase catalytic" evidence="3">
    <location>
        <begin position="5"/>
        <end position="149"/>
    </location>
</feature>
<dbReference type="InterPro" id="IPR006119">
    <property type="entry name" value="Resolv_N"/>
</dbReference>
<dbReference type="Pfam" id="PF00239">
    <property type="entry name" value="Resolvase"/>
    <property type="match status" value="1"/>
</dbReference>
<proteinExistence type="predicted"/>
<evidence type="ECO:0000259" key="3">
    <source>
        <dbReference type="PROSITE" id="PS51736"/>
    </source>
</evidence>
<protein>
    <submittedName>
        <fullName evidence="5">Serine integrase</fullName>
    </submittedName>
</protein>
<dbReference type="PROSITE" id="PS51737">
    <property type="entry name" value="RECOMBINASE_DNA_BIND"/>
    <property type="match status" value="1"/>
</dbReference>
<organism evidence="5 6">
    <name type="scientific">Arthrobacter phage Berrie</name>
    <dbReference type="NCBI Taxonomy" id="2926087"/>
    <lineage>
        <taxon>Viruses</taxon>
        <taxon>Duplodnaviria</taxon>
        <taxon>Heunggongvirae</taxon>
        <taxon>Uroviricota</taxon>
        <taxon>Caudoviricetes</taxon>
        <taxon>Casidaviridae</taxon>
        <taxon>Yangvirus</taxon>
        <taxon>Yangvirus berrie</taxon>
    </lineage>
</organism>
<dbReference type="Gene3D" id="3.90.1750.20">
    <property type="entry name" value="Putative Large Serine Recombinase, Chain B, Domain 2"/>
    <property type="match status" value="1"/>
</dbReference>
<dbReference type="CDD" id="cd00338">
    <property type="entry name" value="Ser_Recombinase"/>
    <property type="match status" value="1"/>
</dbReference>
<dbReference type="Pfam" id="PF07508">
    <property type="entry name" value="Recombinase"/>
    <property type="match status" value="1"/>
</dbReference>
<keyword evidence="1" id="KW-0238">DNA-binding</keyword>
<sequence length="473" mass="52054">MLRMRIIGYVRLSRASREESTSVVRQREIIEKTCAARDFELVGIVEDVDVSATKTRLERPGLSEVRERIKSGEADAVMVWRLDRIARSVVDFGVLLDDGLDIISATEPLDTASPMGRAMAEVLQVFARLEAKTIGIRISASQEHLRKVGRFPGGVIPYGYRAVPHPDGVGRALEPDPVEAAVVRRMADEVLAGASIYAVTVGLNRDGIPARRRQQWATSSVQRILRGNAVLGRVKSRGELLRDDDTGLPAVVWEPLLSVEEVERLRAITDWTPTPGRSASTATGKRRKASRLLSGLLFCPGCGFPLVAKSRKSTTGNALYVCEARARGRVCPGGVAIECERVEEEVTRQFLRVVGRWSVVEPRVSVREVAGLAAVEEALRETTDALRAPDADLPVLLERLTRLRAERDRLAEAPEEPVVEMVESGRTFAEAWADHDVTGRRALLANSGASITLTRAPQRGKWTPERVRVDFHG</sequence>
<dbReference type="SUPFAM" id="SSF53041">
    <property type="entry name" value="Resolvase-like"/>
    <property type="match status" value="1"/>
</dbReference>
<dbReference type="EMBL" id="PP208921">
    <property type="protein sequence ID" value="WVX87902.1"/>
    <property type="molecule type" value="Genomic_DNA"/>
</dbReference>
<evidence type="ECO:0000256" key="2">
    <source>
        <dbReference type="ARBA" id="ARBA00023172"/>
    </source>
</evidence>
<keyword evidence="2" id="KW-0233">DNA recombination</keyword>
<dbReference type="InterPro" id="IPR038109">
    <property type="entry name" value="DNA_bind_recomb_sf"/>
</dbReference>
<keyword evidence="6" id="KW-1185">Reference proteome</keyword>
<evidence type="ECO:0000313" key="6">
    <source>
        <dbReference type="Proteomes" id="UP001354061"/>
    </source>
</evidence>
<dbReference type="PROSITE" id="PS51736">
    <property type="entry name" value="RECOMBINASES_3"/>
    <property type="match status" value="1"/>
</dbReference>
<reference evidence="5 6" key="1">
    <citation type="submission" date="2024-01" db="EMBL/GenBank/DDBJ databases">
        <authorList>
            <person name="Gibbons A.C."/>
            <person name="Cheng C."/>
            <person name="Chavez V."/>
            <person name="Cosentino E.J."/>
            <person name="Abuwarda M.A."/>
            <person name="Alvarez A."/>
            <person name="Batteikh M."/>
            <person name="Baughman A.P."/>
            <person name="Di B.Daria."/>
            <person name="Dooley N.L."/>
            <person name="Empson B.M."/>
            <person name="Erfanian K."/>
            <person name="Esparza P.D."/>
            <person name="Fleming H.S."/>
            <person name="Ghannam M.S."/>
            <person name="Gonzalez C."/>
            <person name="Huq N.E."/>
            <person name="Jin K."/>
            <person name="Kamarzar M."/>
            <person name="Khaine A.Myat."/>
            <person name="Krug K.R."/>
            <person name="Lee A."/>
            <person name="Liao S."/>
            <person name="Light I."/>
            <person name="Ma Y."/>
            <person name="Magaling J.Tricia."/>
            <person name="McLinden K.C."/>
            <person name="Melkote A."/>
            <person name="Montoya S.Cinthy."/>
            <person name="Niazmandi K."/>
            <person name="Ostroske E.C."/>
            <person name="Paek B.H."/>
            <person name="Rajiv S."/>
            <person name="Santos C.E."/>
            <person name="Semaan S.A."/>
            <person name="Senthilvelan J."/>
            <person name="Sheppy T.E."/>
            <person name="Stephenson J.C."/>
            <person name="Tenney M.E."/>
            <person name="Teoh B.Wiyang."/>
            <person name="Thorp J.P."/>
            <person name="Turon F.Guille."/>
            <person name="Uvarov E.V."/>
            <person name="Verpukhovskiy P."/>
            <person name="Wang J.Yiyang."/>
            <person name="Whang A.Y."/>
            <person name="Wright N.E."/>
            <person name="Wu M."/>
            <person name="Zhuang C."/>
            <person name="Chai A.E."/>
            <person name="Zorawik M."/>
            <person name="Kasemsunt F."/>
            <person name="Garza D.R."/>
            <person name="Ngo R.T."/>
            <person name="Reddi K."/>
            <person name="Freise A.C."/>
            <person name="Garcia-Vedrenne A.E."/>
            <person name="Garlena R.A."/>
            <person name="Russell D.A."/>
            <person name="Jacobs-Sera D."/>
            <person name="Hatfull G.F."/>
        </authorList>
    </citation>
    <scope>NUCLEOTIDE SEQUENCE [LARGE SCALE GENOMIC DNA]</scope>
</reference>
<dbReference type="Pfam" id="PF13408">
    <property type="entry name" value="Zn_ribbon_recom"/>
    <property type="match status" value="1"/>
</dbReference>
<dbReference type="Gene3D" id="3.40.50.1390">
    <property type="entry name" value="Resolvase, N-terminal catalytic domain"/>
    <property type="match status" value="1"/>
</dbReference>
<evidence type="ECO:0000313" key="5">
    <source>
        <dbReference type="EMBL" id="WVX87902.1"/>
    </source>
</evidence>
<feature type="domain" description="Recombinase" evidence="4">
    <location>
        <begin position="157"/>
        <end position="275"/>
    </location>
</feature>